<evidence type="ECO:0000313" key="3">
    <source>
        <dbReference type="EMBL" id="CAB4179871.1"/>
    </source>
</evidence>
<feature type="compositionally biased region" description="Basic residues" evidence="1">
    <location>
        <begin position="29"/>
        <end position="42"/>
    </location>
</feature>
<dbReference type="EMBL" id="LR796984">
    <property type="protein sequence ID" value="CAB4179871.1"/>
    <property type="molecule type" value="Genomic_DNA"/>
</dbReference>
<accession>A0A6J5QW32</accession>
<gene>
    <name evidence="3" type="ORF">UFOVP1035_91</name>
    <name evidence="4" type="ORF">UFOVP1181_50</name>
    <name evidence="2" type="ORF">UFOVP965_95</name>
</gene>
<sequence length="50" mass="6009">MKYLTLKKTAEDLRRLMGLRKSNASGAIKSKKTYSRKTKHRKQDYYDDER</sequence>
<dbReference type="EMBL" id="LR796920">
    <property type="protein sequence ID" value="CAB4174942.1"/>
    <property type="molecule type" value="Genomic_DNA"/>
</dbReference>
<dbReference type="EMBL" id="LR797127">
    <property type="protein sequence ID" value="CAB4188683.1"/>
    <property type="molecule type" value="Genomic_DNA"/>
</dbReference>
<protein>
    <submittedName>
        <fullName evidence="4">Uncharacterized protein</fullName>
    </submittedName>
</protein>
<evidence type="ECO:0000313" key="4">
    <source>
        <dbReference type="EMBL" id="CAB4188683.1"/>
    </source>
</evidence>
<reference evidence="4" key="1">
    <citation type="submission" date="2020-05" db="EMBL/GenBank/DDBJ databases">
        <authorList>
            <person name="Chiriac C."/>
            <person name="Salcher M."/>
            <person name="Ghai R."/>
            <person name="Kavagutti S V."/>
        </authorList>
    </citation>
    <scope>NUCLEOTIDE SEQUENCE</scope>
</reference>
<feature type="region of interest" description="Disordered" evidence="1">
    <location>
        <begin position="22"/>
        <end position="50"/>
    </location>
</feature>
<organism evidence="4">
    <name type="scientific">uncultured Caudovirales phage</name>
    <dbReference type="NCBI Taxonomy" id="2100421"/>
    <lineage>
        <taxon>Viruses</taxon>
        <taxon>Duplodnaviria</taxon>
        <taxon>Heunggongvirae</taxon>
        <taxon>Uroviricota</taxon>
        <taxon>Caudoviricetes</taxon>
        <taxon>Peduoviridae</taxon>
        <taxon>Maltschvirus</taxon>
        <taxon>Maltschvirus maltsch</taxon>
    </lineage>
</organism>
<evidence type="ECO:0000256" key="1">
    <source>
        <dbReference type="SAM" id="MobiDB-lite"/>
    </source>
</evidence>
<proteinExistence type="predicted"/>
<name>A0A6J5QW32_9CAUD</name>
<evidence type="ECO:0000313" key="2">
    <source>
        <dbReference type="EMBL" id="CAB4174942.1"/>
    </source>
</evidence>